<accession>A0A4P7D0C4</accession>
<feature type="compositionally biased region" description="Polar residues" evidence="1">
    <location>
        <begin position="30"/>
        <end position="42"/>
    </location>
</feature>
<feature type="signal peptide" evidence="2">
    <location>
        <begin position="1"/>
        <end position="25"/>
    </location>
</feature>
<evidence type="ECO:0000256" key="2">
    <source>
        <dbReference type="SAM" id="SignalP"/>
    </source>
</evidence>
<dbReference type="InterPro" id="IPR051686">
    <property type="entry name" value="Lipoprotein_DolP"/>
</dbReference>
<dbReference type="PANTHER" id="PTHR34606:SF15">
    <property type="entry name" value="BON DOMAIN-CONTAINING PROTEIN"/>
    <property type="match status" value="1"/>
</dbReference>
<dbReference type="InterPro" id="IPR014004">
    <property type="entry name" value="Transpt-assoc_nodulatn_dom_bac"/>
</dbReference>
<dbReference type="Gene3D" id="3.30.1340.30">
    <property type="match status" value="1"/>
</dbReference>
<evidence type="ECO:0000313" key="4">
    <source>
        <dbReference type="EMBL" id="QBR01298.1"/>
    </source>
</evidence>
<evidence type="ECO:0000313" key="5">
    <source>
        <dbReference type="Proteomes" id="UP000295727"/>
    </source>
</evidence>
<reference evidence="4 5" key="1">
    <citation type="submission" date="2019-03" db="EMBL/GenBank/DDBJ databases">
        <title>Paraburkholderia sp. 7MH5, isolated from subtropical forest soil.</title>
        <authorList>
            <person name="Gao Z.-H."/>
            <person name="Qiu L.-H."/>
        </authorList>
    </citation>
    <scope>NUCLEOTIDE SEQUENCE [LARGE SCALE GENOMIC DNA]</scope>
    <source>
        <strain evidence="4 5">7MH5</strain>
    </source>
</reference>
<keyword evidence="5" id="KW-1185">Reference proteome</keyword>
<organism evidence="4 5">
    <name type="scientific">Paraburkholderia pallida</name>
    <dbReference type="NCBI Taxonomy" id="2547399"/>
    <lineage>
        <taxon>Bacteria</taxon>
        <taxon>Pseudomonadati</taxon>
        <taxon>Pseudomonadota</taxon>
        <taxon>Betaproteobacteria</taxon>
        <taxon>Burkholderiales</taxon>
        <taxon>Burkholderiaceae</taxon>
        <taxon>Paraburkholderia</taxon>
    </lineage>
</organism>
<dbReference type="OrthoDB" id="870892at2"/>
<dbReference type="SMART" id="SM00749">
    <property type="entry name" value="BON"/>
    <property type="match status" value="1"/>
</dbReference>
<dbReference type="PROSITE" id="PS50914">
    <property type="entry name" value="BON"/>
    <property type="match status" value="1"/>
</dbReference>
<dbReference type="InterPro" id="IPR007055">
    <property type="entry name" value="BON_dom"/>
</dbReference>
<dbReference type="PANTHER" id="PTHR34606">
    <property type="entry name" value="BON DOMAIN-CONTAINING PROTEIN"/>
    <property type="match status" value="1"/>
</dbReference>
<gene>
    <name evidence="4" type="ORF">E1956_29255</name>
</gene>
<sequence length="120" mass="13023">MEMIKNITLQSIVCVAAVWSCFAAAQTMPDQGSSQASVSTRRQYAHPSADDKALAKQIRKQLVHTKGIDASEVMVGVKDGAVLLRGRLESSEQRSRVESVVRAVPGVKSVENQLTLQQTN</sequence>
<evidence type="ECO:0000259" key="3">
    <source>
        <dbReference type="PROSITE" id="PS50914"/>
    </source>
</evidence>
<dbReference type="Proteomes" id="UP000295727">
    <property type="component" value="Chromosome 3"/>
</dbReference>
<keyword evidence="2" id="KW-0732">Signal</keyword>
<feature type="domain" description="BON" evidence="3">
    <location>
        <begin position="50"/>
        <end position="118"/>
    </location>
</feature>
<proteinExistence type="predicted"/>
<dbReference type="Pfam" id="PF04972">
    <property type="entry name" value="BON"/>
    <property type="match status" value="1"/>
</dbReference>
<feature type="region of interest" description="Disordered" evidence="1">
    <location>
        <begin position="30"/>
        <end position="52"/>
    </location>
</feature>
<dbReference type="RefSeq" id="WP_134755794.1">
    <property type="nucleotide sequence ID" value="NZ_CP038150.1"/>
</dbReference>
<dbReference type="AlphaFoldDB" id="A0A4P7D0C4"/>
<protein>
    <submittedName>
        <fullName evidence="4">BON domain-containing protein</fullName>
    </submittedName>
</protein>
<name>A0A4P7D0C4_9BURK</name>
<dbReference type="EMBL" id="CP038150">
    <property type="protein sequence ID" value="QBR01298.1"/>
    <property type="molecule type" value="Genomic_DNA"/>
</dbReference>
<feature type="chain" id="PRO_5020981715" evidence="2">
    <location>
        <begin position="26"/>
        <end position="120"/>
    </location>
</feature>
<evidence type="ECO:0000256" key="1">
    <source>
        <dbReference type="SAM" id="MobiDB-lite"/>
    </source>
</evidence>
<dbReference type="KEGG" id="ppai:E1956_29255"/>